<keyword evidence="9" id="KW-1185">Reference proteome</keyword>
<evidence type="ECO:0000313" key="9">
    <source>
        <dbReference type="Proteomes" id="UP000011599"/>
    </source>
</evidence>
<dbReference type="RefSeq" id="WP_006088118.1">
    <property type="nucleotide sequence ID" value="NZ_AOHW01000005.1"/>
</dbReference>
<sequence length="806" mass="86318">MGSEPAFVRRTIAIINGWITDRSRAVILVFLLTTALFAGGLTSIEVDEGVDIFAQGVPAYEAQGAIEEEFQPPFDETEPTTQVIQRDENVLTGDALVRMLEFQQYLEAHEEYRVEETSSIAEAVARSIDPTATTRDEQIRTLEGSSDATVRETVRDLGDEPSFAASLSDDFSANEPAASATIAIAVHDGDVDESEVQFRIQDAAASMHGEFVVFGGGILDTEFQNVIEDSLDIIVPVVIVLILVFLITAYRDPFDLVLGLVALVISIIWTFGFTGYAGIPFTLMMIAIPPLLLAVGIDFGIHAVNRYREERVTGAGINESMRVAAAQLLIAFFIVTGTTVIGFGANMANDLEPIQDFALVASVGIVFTFIVFGIFLPAAKVEIDRLRQTYGLPSFSTEPLGSEDSALGRVLVAGAKLGDRRPVAILLAALLITGGAGAYATTVDTTFEEEDFLPPEELPAYVEAAPGPMAPSEYTTTASLNFLEETFESGADDEVTIYVEGPLSEDHALESVHRAGTDPPSTIVTDGATAESESVVDVMHDHAETDPDFARVLAANDVSGNGVPDHNVGYVLDRLLESDSREAALEYITEDKRSMRVIYTVESDATQGEISADAEELAADYRLDTTPTGDIVVFHEISTLIFESALVSLAIALVLTALFLMFLYHLLEGRASLGIANLIPIVVTVALLGGTMPLLDIPLNALTGTVLSITIGVGVAYSVHVTHRFIDEYNECQDGYESLVITLQGTGGALTGSMLTTLGGSGSLVLAITPALGQFGVLMVISVFYSYLMAIAVLPATLILWERLLG</sequence>
<dbReference type="InterPro" id="IPR000731">
    <property type="entry name" value="SSD"/>
</dbReference>
<evidence type="ECO:0000256" key="4">
    <source>
        <dbReference type="ARBA" id="ARBA00022989"/>
    </source>
</evidence>
<dbReference type="GO" id="GO:0005886">
    <property type="term" value="C:plasma membrane"/>
    <property type="evidence" value="ECO:0007669"/>
    <property type="project" value="UniProtKB-SubCell"/>
</dbReference>
<name>L9WCK6_9EURY</name>
<dbReference type="InterPro" id="IPR050545">
    <property type="entry name" value="Mycobact_MmpL"/>
</dbReference>
<feature type="transmembrane region" description="Helical" evidence="6">
    <location>
        <begin position="257"/>
        <end position="277"/>
    </location>
</feature>
<feature type="transmembrane region" description="Helical" evidence="6">
    <location>
        <begin position="25"/>
        <end position="44"/>
    </location>
</feature>
<feature type="transmembrane region" description="Helical" evidence="6">
    <location>
        <begin position="645"/>
        <end position="667"/>
    </location>
</feature>
<feature type="domain" description="SSD" evidence="7">
    <location>
        <begin position="642"/>
        <end position="800"/>
    </location>
</feature>
<feature type="transmembrane region" description="Helical" evidence="6">
    <location>
        <begin position="233"/>
        <end position="250"/>
    </location>
</feature>
<dbReference type="EMBL" id="AOHW01000005">
    <property type="protein sequence ID" value="ELY46033.1"/>
    <property type="molecule type" value="Genomic_DNA"/>
</dbReference>
<evidence type="ECO:0000256" key="2">
    <source>
        <dbReference type="ARBA" id="ARBA00022475"/>
    </source>
</evidence>
<gene>
    <name evidence="8" type="ORF">C496_02085</name>
</gene>
<dbReference type="AlphaFoldDB" id="L9WCK6"/>
<evidence type="ECO:0000256" key="6">
    <source>
        <dbReference type="SAM" id="Phobius"/>
    </source>
</evidence>
<feature type="transmembrane region" description="Helical" evidence="6">
    <location>
        <begin position="283"/>
        <end position="304"/>
    </location>
</feature>
<keyword evidence="5 6" id="KW-0472">Membrane</keyword>
<accession>L9WCK6</accession>
<dbReference type="PANTHER" id="PTHR33406">
    <property type="entry name" value="MEMBRANE PROTEIN MJ1562-RELATED"/>
    <property type="match status" value="1"/>
</dbReference>
<protein>
    <recommendedName>
        <fullName evidence="7">SSD domain-containing protein</fullName>
    </recommendedName>
</protein>
<dbReference type="Proteomes" id="UP000011599">
    <property type="component" value="Unassembled WGS sequence"/>
</dbReference>
<evidence type="ECO:0000259" key="7">
    <source>
        <dbReference type="PROSITE" id="PS50156"/>
    </source>
</evidence>
<dbReference type="PANTHER" id="PTHR33406:SF13">
    <property type="entry name" value="MEMBRANE PROTEIN YDFJ"/>
    <property type="match status" value="1"/>
</dbReference>
<feature type="domain" description="SSD" evidence="7">
    <location>
        <begin position="257"/>
        <end position="382"/>
    </location>
</feature>
<feature type="transmembrane region" description="Helical" evidence="6">
    <location>
        <begin position="423"/>
        <end position="440"/>
    </location>
</feature>
<dbReference type="Pfam" id="PF03176">
    <property type="entry name" value="MMPL"/>
    <property type="match status" value="2"/>
</dbReference>
<keyword evidence="4 6" id="KW-1133">Transmembrane helix</keyword>
<proteinExistence type="predicted"/>
<dbReference type="SUPFAM" id="SSF82866">
    <property type="entry name" value="Multidrug efflux transporter AcrB transmembrane domain"/>
    <property type="match status" value="2"/>
</dbReference>
<feature type="transmembrane region" description="Helical" evidence="6">
    <location>
        <begin position="674"/>
        <end position="695"/>
    </location>
</feature>
<keyword evidence="2" id="KW-1003">Cell membrane</keyword>
<dbReference type="eggNOG" id="arCOG02174">
    <property type="taxonomic scope" value="Archaea"/>
</dbReference>
<evidence type="ECO:0000256" key="3">
    <source>
        <dbReference type="ARBA" id="ARBA00022692"/>
    </source>
</evidence>
<dbReference type="PATRIC" id="fig|1114856.3.peg.429"/>
<comment type="caution">
    <text evidence="8">The sequence shown here is derived from an EMBL/GenBank/DDBJ whole genome shotgun (WGS) entry which is preliminary data.</text>
</comment>
<evidence type="ECO:0000256" key="1">
    <source>
        <dbReference type="ARBA" id="ARBA00004651"/>
    </source>
</evidence>
<feature type="transmembrane region" description="Helical" evidence="6">
    <location>
        <begin position="357"/>
        <end position="379"/>
    </location>
</feature>
<dbReference type="OrthoDB" id="42357at2157"/>
<feature type="transmembrane region" description="Helical" evidence="6">
    <location>
        <begin position="701"/>
        <end position="719"/>
    </location>
</feature>
<reference evidence="8 9" key="1">
    <citation type="journal article" date="2014" name="PLoS Genet.">
        <title>Phylogenetically driven sequencing of extremely halophilic archaea reveals strategies for static and dynamic osmo-response.</title>
        <authorList>
            <person name="Becker E.A."/>
            <person name="Seitzer P.M."/>
            <person name="Tritt A."/>
            <person name="Larsen D."/>
            <person name="Krusor M."/>
            <person name="Yao A.I."/>
            <person name="Wu D."/>
            <person name="Madern D."/>
            <person name="Eisen J.A."/>
            <person name="Darling A.E."/>
            <person name="Facciotti M.T."/>
        </authorList>
    </citation>
    <scope>NUCLEOTIDE SEQUENCE [LARGE SCALE GENOMIC DNA]</scope>
    <source>
        <strain evidence="8 9">GA33</strain>
    </source>
</reference>
<organism evidence="8 9">
    <name type="scientific">Natronorubrum tibetense GA33</name>
    <dbReference type="NCBI Taxonomy" id="1114856"/>
    <lineage>
        <taxon>Archaea</taxon>
        <taxon>Methanobacteriati</taxon>
        <taxon>Methanobacteriota</taxon>
        <taxon>Stenosarchaea group</taxon>
        <taxon>Halobacteria</taxon>
        <taxon>Halobacteriales</taxon>
        <taxon>Natrialbaceae</taxon>
        <taxon>Natronorubrum</taxon>
    </lineage>
</organism>
<dbReference type="Gene3D" id="1.20.1640.10">
    <property type="entry name" value="Multidrug efflux transporter AcrB transmembrane domain"/>
    <property type="match status" value="2"/>
</dbReference>
<dbReference type="PROSITE" id="PS50156">
    <property type="entry name" value="SSD"/>
    <property type="match status" value="2"/>
</dbReference>
<dbReference type="STRING" id="1114856.GCA_000383975_03812"/>
<keyword evidence="3 6" id="KW-0812">Transmembrane</keyword>
<feature type="transmembrane region" description="Helical" evidence="6">
    <location>
        <begin position="775"/>
        <end position="801"/>
    </location>
</feature>
<evidence type="ECO:0000313" key="8">
    <source>
        <dbReference type="EMBL" id="ELY46033.1"/>
    </source>
</evidence>
<feature type="transmembrane region" description="Helical" evidence="6">
    <location>
        <begin position="739"/>
        <end position="769"/>
    </location>
</feature>
<comment type="subcellular location">
    <subcellularLocation>
        <location evidence="1">Cell membrane</location>
        <topology evidence="1">Multi-pass membrane protein</topology>
    </subcellularLocation>
</comment>
<dbReference type="InterPro" id="IPR004869">
    <property type="entry name" value="MMPL_dom"/>
</dbReference>
<evidence type="ECO:0000256" key="5">
    <source>
        <dbReference type="ARBA" id="ARBA00023136"/>
    </source>
</evidence>
<feature type="transmembrane region" description="Helical" evidence="6">
    <location>
        <begin position="325"/>
        <end position="345"/>
    </location>
</feature>